<evidence type="ECO:0000256" key="4">
    <source>
        <dbReference type="ARBA" id="ARBA00023136"/>
    </source>
</evidence>
<comment type="caution">
    <text evidence="6">The sequence shown here is derived from an EMBL/GenBank/DDBJ whole genome shotgun (WGS) entry which is preliminary data.</text>
</comment>
<dbReference type="RefSeq" id="WP_168935463.1">
    <property type="nucleotide sequence ID" value="NZ_CAUHIU010000024.1"/>
</dbReference>
<name>A0A848CI81_9BACT</name>
<evidence type="ECO:0000256" key="5">
    <source>
        <dbReference type="SAM" id="Phobius"/>
    </source>
</evidence>
<dbReference type="Pfam" id="PF05101">
    <property type="entry name" value="VirB3"/>
    <property type="match status" value="1"/>
</dbReference>
<dbReference type="InterPro" id="IPR016704">
    <property type="entry name" value="Conjugal_tfr_TrbD"/>
</dbReference>
<evidence type="ECO:0000256" key="2">
    <source>
        <dbReference type="ARBA" id="ARBA00022692"/>
    </source>
</evidence>
<dbReference type="InterPro" id="IPR007792">
    <property type="entry name" value="T4SS_VirB3/TrbD/AvhB"/>
</dbReference>
<keyword evidence="2 5" id="KW-0812">Transmembrane</keyword>
<evidence type="ECO:0000313" key="7">
    <source>
        <dbReference type="Proteomes" id="UP000522333"/>
    </source>
</evidence>
<gene>
    <name evidence="6" type="ORF">HF854_05905</name>
</gene>
<comment type="subcellular location">
    <subcellularLocation>
        <location evidence="1">Membrane</location>
    </subcellularLocation>
</comment>
<dbReference type="EMBL" id="JABAFY010000016">
    <property type="protein sequence ID" value="NME52067.1"/>
    <property type="molecule type" value="Genomic_DNA"/>
</dbReference>
<dbReference type="AlphaFoldDB" id="A0A848CI81"/>
<protein>
    <submittedName>
        <fullName evidence="6">Conjugal transfer protein TrbD</fullName>
    </submittedName>
</protein>
<sequence length="100" mass="11479">MEQRHIPVHQSLHRHNLVLGAERELAMTSALIALLVGVGGMTAISGLAALLFWITSIFILRRMARIDPLMSKVWMRHIKQQILYQSKSSRWRSQKAFSNK</sequence>
<dbReference type="Proteomes" id="UP000522333">
    <property type="component" value="Unassembled WGS sequence"/>
</dbReference>
<evidence type="ECO:0000256" key="3">
    <source>
        <dbReference type="ARBA" id="ARBA00022989"/>
    </source>
</evidence>
<accession>A0A848CI81</accession>
<evidence type="ECO:0000256" key="1">
    <source>
        <dbReference type="ARBA" id="ARBA00004370"/>
    </source>
</evidence>
<keyword evidence="4 5" id="KW-0472">Membrane</keyword>
<dbReference type="NCBIfam" id="NF010395">
    <property type="entry name" value="PRK13823.1"/>
    <property type="match status" value="1"/>
</dbReference>
<proteinExistence type="predicted"/>
<organism evidence="6 7">
    <name type="scientific">Desulfovibrio piger</name>
    <dbReference type="NCBI Taxonomy" id="901"/>
    <lineage>
        <taxon>Bacteria</taxon>
        <taxon>Pseudomonadati</taxon>
        <taxon>Thermodesulfobacteriota</taxon>
        <taxon>Desulfovibrionia</taxon>
        <taxon>Desulfovibrionales</taxon>
        <taxon>Desulfovibrionaceae</taxon>
        <taxon>Desulfovibrio</taxon>
    </lineage>
</organism>
<feature type="transmembrane region" description="Helical" evidence="5">
    <location>
        <begin position="30"/>
        <end position="60"/>
    </location>
</feature>
<reference evidence="6 7" key="1">
    <citation type="submission" date="2020-04" db="EMBL/GenBank/DDBJ databases">
        <authorList>
            <person name="Hitch T.C.A."/>
            <person name="Wylensek D."/>
            <person name="Clavel T."/>
        </authorList>
    </citation>
    <scope>NUCLEOTIDE SEQUENCE [LARGE SCALE GENOMIC DNA]</scope>
    <source>
        <strain evidence="6 7">PG-251-APC-1</strain>
    </source>
</reference>
<keyword evidence="3 5" id="KW-1133">Transmembrane helix</keyword>
<evidence type="ECO:0000313" key="6">
    <source>
        <dbReference type="EMBL" id="NME52067.1"/>
    </source>
</evidence>
<dbReference type="GO" id="GO:0016020">
    <property type="term" value="C:membrane"/>
    <property type="evidence" value="ECO:0007669"/>
    <property type="project" value="UniProtKB-SubCell"/>
</dbReference>
<dbReference type="PIRSF" id="PIRSF017854">
    <property type="entry name" value="T4SS_TrbD"/>
    <property type="match status" value="1"/>
</dbReference>